<dbReference type="Ensembl" id="ENSLLET00000004067.1">
    <property type="protein sequence ID" value="ENSLLEP00000003884.1"/>
    <property type="gene ID" value="ENSLLEG00000002502.1"/>
</dbReference>
<feature type="compositionally biased region" description="Low complexity" evidence="9">
    <location>
        <begin position="830"/>
        <end position="845"/>
    </location>
</feature>
<evidence type="ECO:0000256" key="1">
    <source>
        <dbReference type="ARBA" id="ARBA00004186"/>
    </source>
</evidence>
<feature type="region of interest" description="Disordered" evidence="9">
    <location>
        <begin position="98"/>
        <end position="118"/>
    </location>
</feature>
<feature type="region of interest" description="Disordered" evidence="9">
    <location>
        <begin position="544"/>
        <end position="587"/>
    </location>
</feature>
<organism evidence="10 11">
    <name type="scientific">Leptobrachium leishanense</name>
    <name type="common">Leishan spiny toad</name>
    <dbReference type="NCBI Taxonomy" id="445787"/>
    <lineage>
        <taxon>Eukaryota</taxon>
        <taxon>Metazoa</taxon>
        <taxon>Chordata</taxon>
        <taxon>Craniata</taxon>
        <taxon>Vertebrata</taxon>
        <taxon>Euteleostomi</taxon>
        <taxon>Amphibia</taxon>
        <taxon>Batrachia</taxon>
        <taxon>Anura</taxon>
        <taxon>Pelobatoidea</taxon>
        <taxon>Megophryidae</taxon>
        <taxon>Leptobrachium</taxon>
    </lineage>
</organism>
<feature type="region of interest" description="Disordered" evidence="9">
    <location>
        <begin position="291"/>
        <end position="311"/>
    </location>
</feature>
<evidence type="ECO:0000256" key="6">
    <source>
        <dbReference type="ARBA" id="ARBA00023212"/>
    </source>
</evidence>
<dbReference type="GO" id="GO:0005819">
    <property type="term" value="C:spindle"/>
    <property type="evidence" value="ECO:0007669"/>
    <property type="project" value="UniProtKB-SubCell"/>
</dbReference>
<reference evidence="10" key="2">
    <citation type="submission" date="2025-09" db="UniProtKB">
        <authorList>
            <consortium name="Ensembl"/>
        </authorList>
    </citation>
    <scope>IDENTIFICATION</scope>
</reference>
<dbReference type="Proteomes" id="UP000694569">
    <property type="component" value="Unplaced"/>
</dbReference>
<feature type="region of interest" description="Disordered" evidence="9">
    <location>
        <begin position="23"/>
        <end position="44"/>
    </location>
</feature>
<dbReference type="GO" id="GO:0005634">
    <property type="term" value="C:nucleus"/>
    <property type="evidence" value="ECO:0007669"/>
    <property type="project" value="TreeGrafter"/>
</dbReference>
<dbReference type="GO" id="GO:0005737">
    <property type="term" value="C:cytoplasm"/>
    <property type="evidence" value="ECO:0007669"/>
    <property type="project" value="TreeGrafter"/>
</dbReference>
<evidence type="ECO:0000256" key="3">
    <source>
        <dbReference type="ARBA" id="ARBA00022490"/>
    </source>
</evidence>
<comment type="similarity">
    <text evidence="8">Belongs to the CCDC69 family.</text>
</comment>
<name>A0A8C5LSU1_9ANUR</name>
<proteinExistence type="inferred from homology"/>
<protein>
    <recommendedName>
        <fullName evidence="12">Microtubule-associated tumor suppressor 1</fullName>
    </recommendedName>
</protein>
<feature type="compositionally biased region" description="Polar residues" evidence="9">
    <location>
        <begin position="109"/>
        <end position="118"/>
    </location>
</feature>
<reference evidence="10" key="1">
    <citation type="submission" date="2025-08" db="UniProtKB">
        <authorList>
            <consortium name="Ensembl"/>
        </authorList>
    </citation>
    <scope>IDENTIFICATION</scope>
</reference>
<dbReference type="AlphaFoldDB" id="A0A8C5LSU1"/>
<comment type="subcellular location">
    <subcellularLocation>
        <location evidence="1">Cytoplasm</location>
        <location evidence="1">Cytoskeleton</location>
        <location evidence="1">Spindle</location>
    </subcellularLocation>
    <subcellularLocation>
        <location evidence="2">Midbody</location>
    </subcellularLocation>
</comment>
<evidence type="ECO:0000256" key="2">
    <source>
        <dbReference type="ARBA" id="ARBA00004214"/>
    </source>
</evidence>
<dbReference type="OrthoDB" id="9909792at2759"/>
<feature type="compositionally biased region" description="Low complexity" evidence="9">
    <location>
        <begin position="550"/>
        <end position="569"/>
    </location>
</feature>
<evidence type="ECO:0000256" key="9">
    <source>
        <dbReference type="SAM" id="MobiDB-lite"/>
    </source>
</evidence>
<evidence type="ECO:0000313" key="10">
    <source>
        <dbReference type="Ensembl" id="ENSLLEP00000003884.1"/>
    </source>
</evidence>
<feature type="region of interest" description="Disordered" evidence="9">
    <location>
        <begin position="830"/>
        <end position="850"/>
    </location>
</feature>
<keyword evidence="11" id="KW-1185">Reference proteome</keyword>
<evidence type="ECO:0000313" key="11">
    <source>
        <dbReference type="Proteomes" id="UP000694569"/>
    </source>
</evidence>
<dbReference type="InterPro" id="IPR051293">
    <property type="entry name" value="MTUS1/CCDC69"/>
</dbReference>
<evidence type="ECO:0000256" key="8">
    <source>
        <dbReference type="ARBA" id="ARBA00038407"/>
    </source>
</evidence>
<evidence type="ECO:0000256" key="5">
    <source>
        <dbReference type="ARBA" id="ARBA00023054"/>
    </source>
</evidence>
<dbReference type="PANTHER" id="PTHR24200">
    <property type="entry name" value="TOUCAN, ISOFORM A"/>
    <property type="match status" value="1"/>
</dbReference>
<feature type="region of interest" description="Disordered" evidence="9">
    <location>
        <begin position="636"/>
        <end position="703"/>
    </location>
</feature>
<sequence>MKCPESQKYSRMNVQKEEVAGNGCQSPFYVDDDNGNNNLTEGDNLSKGECDVNVGGQGLGGFDGSFLHSLQDASSSYSLPSSHALEVEDTMDYISKAVEDGSSPEKSAIQESSKSSRLHANTIECDTVDYIHQEPSQHQTGSMISSPAQMQTCPQSGILTGPDHFQYMHNKHNLNVGQPVPYVQVSTDECFGNTQFSRTSQFTLKQADEARGNISSDRVGLCTMFDKTERTETANNDSALNTNSLYFSWDLSDECLRKSFVSSGSEKPRSTSLLEASGLHNASTDVFSESVKWTDGEPDGCPGSGQSKKDLNYFEVPQHNDSKEREKMNSSSTPEPGVLPVDPSAVHLEDFACKSNGNLDNNPLRLTDKEDIGMKKKEACEGVSTSEPVITVFQVDVDLETKDITDLNSTSSHGLKSPRSNLLSNFSGPSCEDTFLIVSPNSSNQTQTSTPIPESKNITFAVPELDVFTDGNKRKTSVESESEPKVNGLDVLKAGPVGGTLKAANRKLPGAAPVPKVKKSDVISFPKPNFKNVKAKVLTRPALQIKDGAPSSSKPSPSLSNASSPVVSPRTAASAVGTLRKKSLQEPSLKAEAAIAKSQKQPINKQLFPSQVAHVPTHSKHASGKVPRTAVLKQTQDELDRASSSNSTRSSGSAAAVTCTAASRPTEKGRTVSQRTPSMAPMGPDKIKQNGIVDPSYDQADSQNGNCIPGDILTNIVPLATPVKNLNKNLLSCLRNSAVQPVCSAKTRILPTTQRPGSTGRNVVTVRVSSPPKVSLQAVIDRGLGSPKRKSISVTTSASIGTRSLPRSRVPIRGPTLTRTSSVSSVCSIRSEQSTLSSRSTTTSNKTEEVPAKCMRQNGGPCAQPSKMTFSRGRSQSLKVTTTVVKKSPSSVPGVTKSAVSSVPVTRRVEYKTCNAGSHNKKKN</sequence>
<dbReference type="GO" id="GO:0030496">
    <property type="term" value="C:midbody"/>
    <property type="evidence" value="ECO:0007669"/>
    <property type="project" value="UniProtKB-SubCell"/>
</dbReference>
<dbReference type="PANTHER" id="PTHR24200:SF6">
    <property type="entry name" value="COILED-COIL DOMAIN-CONTAINING PROTEIN 69"/>
    <property type="match status" value="1"/>
</dbReference>
<keyword evidence="5" id="KW-0175">Coiled coil</keyword>
<keyword evidence="4" id="KW-0519">Myristate</keyword>
<dbReference type="GO" id="GO:0008017">
    <property type="term" value="F:microtubule binding"/>
    <property type="evidence" value="ECO:0007669"/>
    <property type="project" value="TreeGrafter"/>
</dbReference>
<evidence type="ECO:0000256" key="4">
    <source>
        <dbReference type="ARBA" id="ARBA00022707"/>
    </source>
</evidence>
<evidence type="ECO:0000256" key="7">
    <source>
        <dbReference type="ARBA" id="ARBA00023288"/>
    </source>
</evidence>
<feature type="compositionally biased region" description="Low complexity" evidence="9">
    <location>
        <begin position="642"/>
        <end position="656"/>
    </location>
</feature>
<evidence type="ECO:0008006" key="12">
    <source>
        <dbReference type="Google" id="ProtNLM"/>
    </source>
</evidence>
<accession>A0A8C5LSU1</accession>
<keyword evidence="6" id="KW-0206">Cytoskeleton</keyword>
<keyword evidence="7" id="KW-0449">Lipoprotein</keyword>
<keyword evidence="3" id="KW-0963">Cytoplasm</keyword>
<dbReference type="GeneTree" id="ENSGT00940000167384"/>